<dbReference type="InterPro" id="IPR005537">
    <property type="entry name" value="RAMP_III_fam"/>
</dbReference>
<organism evidence="4 5">
    <name type="scientific">Rhodothermus profundi</name>
    <dbReference type="NCBI Taxonomy" id="633813"/>
    <lineage>
        <taxon>Bacteria</taxon>
        <taxon>Pseudomonadati</taxon>
        <taxon>Rhodothermota</taxon>
        <taxon>Rhodothermia</taxon>
        <taxon>Rhodothermales</taxon>
        <taxon>Rhodothermaceae</taxon>
        <taxon>Rhodothermus</taxon>
    </lineage>
</organism>
<dbReference type="EMBL" id="FRAU01000006">
    <property type="protein sequence ID" value="SHK76261.1"/>
    <property type="molecule type" value="Genomic_DNA"/>
</dbReference>
<evidence type="ECO:0000256" key="1">
    <source>
        <dbReference type="ARBA" id="ARBA00023118"/>
    </source>
</evidence>
<evidence type="ECO:0000259" key="3">
    <source>
        <dbReference type="Pfam" id="PF03787"/>
    </source>
</evidence>
<feature type="domain" description="CRISPR type III-associated protein" evidence="3">
    <location>
        <begin position="126"/>
        <end position="290"/>
    </location>
</feature>
<dbReference type="Pfam" id="PF03787">
    <property type="entry name" value="RAMPs"/>
    <property type="match status" value="1"/>
</dbReference>
<evidence type="ECO:0000313" key="4">
    <source>
        <dbReference type="EMBL" id="SHK76261.1"/>
    </source>
</evidence>
<dbReference type="NCBIfam" id="TIGR01898">
    <property type="entry name" value="cas_TM1791_cmr6"/>
    <property type="match status" value="1"/>
</dbReference>
<dbReference type="Proteomes" id="UP000185812">
    <property type="component" value="Unassembled WGS sequence"/>
</dbReference>
<keyword evidence="1" id="KW-0051">Antiviral defense</keyword>
<feature type="compositionally biased region" description="Basic residues" evidence="2">
    <location>
        <begin position="1"/>
        <end position="11"/>
    </location>
</feature>
<sequence length="403" mass="45383">MRPQRRFRRERGGRTSGPPRAGGPPAGSQEAYPLPQDTCALARSREVQCHNYGLRLDRLLPCDAQTWELTRRAKERFTSPVNGRKVLRFTQSDLSHLINAYAVRWKAMLDDYREHGYEVCSFSMHTASRVIVGLGAESVLETSIRLHRIYGFPIIPGSALKGLARSFAELIENKNETDATFAAVFGKSPPDASAGQVIFFDAVPADPERLQLDLDVMNPHYSQYYQGGNIPPADYLNPIPVFFLAIAPDSEFLFAVASRKPRLAQQAQSWLQAGLQEMGVGAKTTVGYGLWKSQQHQTITATSESIEETQADSEREKKPDYPEPIERITPKTERIPAQVLDNSRNPIRVRLLAKGYENEVFECYGVRNLSSFPPGTYIWVKIAEFDKKTQRIRKVSLAALWRP</sequence>
<name>A0A1M6V4H3_9BACT</name>
<dbReference type="STRING" id="633813.SAMN04488087_1895"/>
<dbReference type="AlphaFoldDB" id="A0A1M6V4H3"/>
<feature type="region of interest" description="Disordered" evidence="2">
    <location>
        <begin position="301"/>
        <end position="325"/>
    </location>
</feature>
<dbReference type="PANTHER" id="PTHR39965:SF1">
    <property type="entry name" value="CRISPR SYSTEM CMR SUBUNIT CMR6"/>
    <property type="match status" value="1"/>
</dbReference>
<keyword evidence="5" id="KW-1185">Reference proteome</keyword>
<dbReference type="PANTHER" id="PTHR39965">
    <property type="entry name" value="CRISPR SYSTEM CMR SUBUNIT CMR6"/>
    <property type="match status" value="1"/>
</dbReference>
<accession>A0A1M6V4H3</accession>
<protein>
    <submittedName>
        <fullName evidence="4">CRISPR-associated protein Cmr6</fullName>
    </submittedName>
</protein>
<evidence type="ECO:0000313" key="5">
    <source>
        <dbReference type="Proteomes" id="UP000185812"/>
    </source>
</evidence>
<reference evidence="5" key="1">
    <citation type="submission" date="2016-11" db="EMBL/GenBank/DDBJ databases">
        <authorList>
            <person name="Varghese N."/>
            <person name="Submissions S."/>
        </authorList>
    </citation>
    <scope>NUCLEOTIDE SEQUENCE [LARGE SCALE GENOMIC DNA]</scope>
    <source>
        <strain evidence="5">DSM 22212</strain>
    </source>
</reference>
<dbReference type="OrthoDB" id="9813956at2"/>
<dbReference type="InterPro" id="IPR010172">
    <property type="entry name" value="CRISPR-assoc_prot_TM1791"/>
</dbReference>
<dbReference type="GO" id="GO:0051607">
    <property type="term" value="P:defense response to virus"/>
    <property type="evidence" value="ECO:0007669"/>
    <property type="project" value="UniProtKB-KW"/>
</dbReference>
<feature type="region of interest" description="Disordered" evidence="2">
    <location>
        <begin position="1"/>
        <end position="33"/>
    </location>
</feature>
<evidence type="ECO:0000256" key="2">
    <source>
        <dbReference type="SAM" id="MobiDB-lite"/>
    </source>
</evidence>
<proteinExistence type="predicted"/>
<feature type="compositionally biased region" description="Basic and acidic residues" evidence="2">
    <location>
        <begin position="312"/>
        <end position="325"/>
    </location>
</feature>
<gene>
    <name evidence="4" type="ORF">SAMN04488087_1895</name>
</gene>